<proteinExistence type="predicted"/>
<organism evidence="1 2">
    <name type="scientific">Amycolatopsis melonis</name>
    <dbReference type="NCBI Taxonomy" id="3156488"/>
    <lineage>
        <taxon>Bacteria</taxon>
        <taxon>Bacillati</taxon>
        <taxon>Actinomycetota</taxon>
        <taxon>Actinomycetes</taxon>
        <taxon>Pseudonocardiales</taxon>
        <taxon>Pseudonocardiaceae</taxon>
        <taxon>Amycolatopsis</taxon>
    </lineage>
</organism>
<protein>
    <recommendedName>
        <fullName evidence="3">Lipoprotein</fullName>
    </recommendedName>
</protein>
<evidence type="ECO:0008006" key="3">
    <source>
        <dbReference type="Google" id="ProtNLM"/>
    </source>
</evidence>
<name>A0ABV0LEL9_9PSEU</name>
<accession>A0ABV0LEL9</accession>
<evidence type="ECO:0000313" key="2">
    <source>
        <dbReference type="Proteomes" id="UP001440984"/>
    </source>
</evidence>
<reference evidence="1 2" key="1">
    <citation type="submission" date="2024-05" db="EMBL/GenBank/DDBJ databases">
        <authorList>
            <person name="Zhao H."/>
            <person name="Xu Y."/>
            <person name="Lin S."/>
            <person name="Spain J.C."/>
            <person name="Zhou N.-Y."/>
        </authorList>
    </citation>
    <scope>NUCLEOTIDE SEQUENCE [LARGE SCALE GENOMIC DNA]</scope>
    <source>
        <strain evidence="1 2">NEAU-NG30</strain>
    </source>
</reference>
<dbReference type="PROSITE" id="PS51257">
    <property type="entry name" value="PROKAR_LIPOPROTEIN"/>
    <property type="match status" value="1"/>
</dbReference>
<sequence length="79" mass="8098">MVDKIRQAALGGLALAAAACSRSVPRGPRPSWSAPSSPTVALGGAIAALGEAFHDRRYLRGALLVGLDLAAAHILRARL</sequence>
<comment type="caution">
    <text evidence="1">The sequence shown here is derived from an EMBL/GenBank/DDBJ whole genome shotgun (WGS) entry which is preliminary data.</text>
</comment>
<dbReference type="EMBL" id="JBDZYD010000005">
    <property type="protein sequence ID" value="MEQ0560743.1"/>
    <property type="molecule type" value="Genomic_DNA"/>
</dbReference>
<dbReference type="Proteomes" id="UP001440984">
    <property type="component" value="Unassembled WGS sequence"/>
</dbReference>
<keyword evidence="2" id="KW-1185">Reference proteome</keyword>
<dbReference type="RefSeq" id="WP_348951801.1">
    <property type="nucleotide sequence ID" value="NZ_JBDZYD010000005.1"/>
</dbReference>
<evidence type="ECO:0000313" key="1">
    <source>
        <dbReference type="EMBL" id="MEQ0560743.1"/>
    </source>
</evidence>
<gene>
    <name evidence="1" type="ORF">ABJI51_16780</name>
</gene>